<gene>
    <name evidence="2" type="ORF">CKAN_02460500</name>
</gene>
<name>A0A443PWX9_9MAGN</name>
<dbReference type="SUPFAM" id="SSF52047">
    <property type="entry name" value="RNI-like"/>
    <property type="match status" value="2"/>
</dbReference>
<reference evidence="2 3" key="1">
    <citation type="journal article" date="2019" name="Nat. Plants">
        <title>Stout camphor tree genome fills gaps in understanding of flowering plant genome evolution.</title>
        <authorList>
            <person name="Chaw S.M."/>
            <person name="Liu Y.C."/>
            <person name="Wu Y.W."/>
            <person name="Wang H.Y."/>
            <person name="Lin C.I."/>
            <person name="Wu C.S."/>
            <person name="Ke H.M."/>
            <person name="Chang L.Y."/>
            <person name="Hsu C.Y."/>
            <person name="Yang H.T."/>
            <person name="Sudianto E."/>
            <person name="Hsu M.H."/>
            <person name="Wu K.P."/>
            <person name="Wang L.N."/>
            <person name="Leebens-Mack J.H."/>
            <person name="Tsai I.J."/>
        </authorList>
    </citation>
    <scope>NUCLEOTIDE SEQUENCE [LARGE SCALE GENOMIC DNA]</scope>
    <source>
        <strain evidence="3">cv. Chaw 1501</strain>
        <tissue evidence="2">Young leaves</tissue>
    </source>
</reference>
<dbReference type="Gene3D" id="1.20.1280.50">
    <property type="match status" value="1"/>
</dbReference>
<dbReference type="GO" id="GO:0031146">
    <property type="term" value="P:SCF-dependent proteasomal ubiquitin-dependent protein catabolic process"/>
    <property type="evidence" value="ECO:0007669"/>
    <property type="project" value="TreeGrafter"/>
</dbReference>
<dbReference type="FunFam" id="3.80.10.10:FF:000276">
    <property type="entry name" value="F-box/LRR-repeat protein 3"/>
    <property type="match status" value="1"/>
</dbReference>
<dbReference type="Proteomes" id="UP000283530">
    <property type="component" value="Unassembled WGS sequence"/>
</dbReference>
<comment type="caution">
    <text evidence="2">The sequence shown here is derived from an EMBL/GenBank/DDBJ whole genome shotgun (WGS) entry which is preliminary data.</text>
</comment>
<dbReference type="InterPro" id="IPR032675">
    <property type="entry name" value="LRR_dom_sf"/>
</dbReference>
<dbReference type="Pfam" id="PF25372">
    <property type="entry name" value="DUF7885"/>
    <property type="match status" value="2"/>
</dbReference>
<dbReference type="SMART" id="SM00367">
    <property type="entry name" value="LRR_CC"/>
    <property type="match status" value="14"/>
</dbReference>
<dbReference type="OrthoDB" id="423607at2759"/>
<keyword evidence="3" id="KW-1185">Reference proteome</keyword>
<dbReference type="SUPFAM" id="SSF81383">
    <property type="entry name" value="F-box domain"/>
    <property type="match status" value="1"/>
</dbReference>
<dbReference type="PANTHER" id="PTHR13318:SF272">
    <property type="entry name" value="OS12G0552700 PROTEIN"/>
    <property type="match status" value="1"/>
</dbReference>
<dbReference type="InterPro" id="IPR006553">
    <property type="entry name" value="Leu-rich_rpt_Cys-con_subtyp"/>
</dbReference>
<sequence>MTRTNPNLFSFLTQDLLLNILSRLASDSDVKSCRLVCKDFLRAESIHRHSLRVLRHEYLPGLLRVYRSLHRLDLSACPRADDRTLSLVFSDPTWARGLRTLVLSRACGLRSAGLEVVARSCPCLEEVDVSHCRWFGDREAAALSFAGGLRVLKLVKCLGVTDVGLAKIAVGCGGLERLDLKWCLEISDLGIDLLSKKCRDLKFLDISYLKITNDSMGSIATLKKLESLCMVACPFVDDDGLGFLGNGSCSLQILDVSRCESMSFSGLISVIEGHPGLRQIGAGYISPEFAKPFLSKLRDLKSLNSISLDGFQGSYSILQFIDLNCPNLVVIGLSRCMGVTDEGIMELVSSCVSLRTLDLTCCHLLTDDALSAIADSCKQLKCLKLESCLLVSEKGFERIGTCCSLLQELDLTDCSINDSGLEFVSRCSELIELKLGLCQKISDQGLFHIGSNCKKLQELDLYRCIGISDNGLAAIASGCKKLRKLNLCYCAQITDKGLKHLSCLEELSDLELRLLVKVSSVGLTAIATGCKSLVELDIKRCYSIDDMALCALVQHARNLRQINISYCPVSDAGLYFLLANMRCLQDVKLVHLTRVSLEGFELALRSCWDRLKKLKICCGLKYLLSLELIQILQARGCRIRWIDKPLVLL</sequence>
<evidence type="ECO:0000259" key="1">
    <source>
        <dbReference type="Pfam" id="PF25372"/>
    </source>
</evidence>
<dbReference type="Gene3D" id="3.80.10.10">
    <property type="entry name" value="Ribonuclease Inhibitor"/>
    <property type="match status" value="3"/>
</dbReference>
<accession>A0A443PWX9</accession>
<dbReference type="PANTHER" id="PTHR13318">
    <property type="entry name" value="PARTNER OF PAIRED, ISOFORM B-RELATED"/>
    <property type="match status" value="1"/>
</dbReference>
<evidence type="ECO:0000313" key="2">
    <source>
        <dbReference type="EMBL" id="RWR95269.1"/>
    </source>
</evidence>
<dbReference type="STRING" id="337451.A0A443PWX9"/>
<dbReference type="GO" id="GO:0019005">
    <property type="term" value="C:SCF ubiquitin ligase complex"/>
    <property type="evidence" value="ECO:0007669"/>
    <property type="project" value="TreeGrafter"/>
</dbReference>
<evidence type="ECO:0000313" key="3">
    <source>
        <dbReference type="Proteomes" id="UP000283530"/>
    </source>
</evidence>
<feature type="domain" description="F-box/LRR-repeat protein 15-like leucin rich repeat" evidence="1">
    <location>
        <begin position="338"/>
        <end position="567"/>
    </location>
</feature>
<feature type="domain" description="F-box/LRR-repeat protein 15-like leucin rich repeat" evidence="1">
    <location>
        <begin position="103"/>
        <end position="283"/>
    </location>
</feature>
<dbReference type="EMBL" id="QPKB01000011">
    <property type="protein sequence ID" value="RWR95269.1"/>
    <property type="molecule type" value="Genomic_DNA"/>
</dbReference>
<proteinExistence type="predicted"/>
<protein>
    <submittedName>
        <fullName evidence="2">F-box/LRR-repeat protein 3</fullName>
    </submittedName>
</protein>
<dbReference type="InterPro" id="IPR057207">
    <property type="entry name" value="FBXL15_LRR"/>
</dbReference>
<dbReference type="AlphaFoldDB" id="A0A443PWX9"/>
<dbReference type="InterPro" id="IPR036047">
    <property type="entry name" value="F-box-like_dom_sf"/>
</dbReference>
<organism evidence="2 3">
    <name type="scientific">Cinnamomum micranthum f. kanehirae</name>
    <dbReference type="NCBI Taxonomy" id="337451"/>
    <lineage>
        <taxon>Eukaryota</taxon>
        <taxon>Viridiplantae</taxon>
        <taxon>Streptophyta</taxon>
        <taxon>Embryophyta</taxon>
        <taxon>Tracheophyta</taxon>
        <taxon>Spermatophyta</taxon>
        <taxon>Magnoliopsida</taxon>
        <taxon>Magnoliidae</taxon>
        <taxon>Laurales</taxon>
        <taxon>Lauraceae</taxon>
        <taxon>Cinnamomum</taxon>
    </lineage>
</organism>